<sequence>MTLEPQPLAPALAAAEQAGWDVVRLDLDGVRSKAALMRRCARALAAPEWFGGNWDALADVLADLSWLPEAPGRLLAVTSWRGYAAERPEDWDTLTEVLEGAADFWREQRERDGAPPLTVLLSR</sequence>
<dbReference type="Pfam" id="PF01337">
    <property type="entry name" value="Barstar"/>
    <property type="match status" value="1"/>
</dbReference>
<comment type="similarity">
    <text evidence="1">Belongs to the barstar family.</text>
</comment>
<evidence type="ECO:0000313" key="4">
    <source>
        <dbReference type="Proteomes" id="UP001223390"/>
    </source>
</evidence>
<reference evidence="3 4" key="1">
    <citation type="submission" date="2023-05" db="EMBL/GenBank/DDBJ databases">
        <title>Sequencing and Assembly of Streptomyces sp. NP73.</title>
        <authorList>
            <person name="Konwar A.N."/>
            <person name="Saikia K."/>
            <person name="Thakur D."/>
        </authorList>
    </citation>
    <scope>NUCLEOTIDE SEQUENCE [LARGE SCALE GENOMIC DNA]</scope>
    <source>
        <strain evidence="3 4">NP73</strain>
    </source>
</reference>
<accession>A0ABT7GT12</accession>
<proteinExistence type="inferred from homology"/>
<dbReference type="InterPro" id="IPR035905">
    <property type="entry name" value="Barstar-like_sf"/>
</dbReference>
<keyword evidence="4" id="KW-1185">Reference proteome</keyword>
<name>A0ABT7GT12_9ACTN</name>
<evidence type="ECO:0000256" key="1">
    <source>
        <dbReference type="ARBA" id="ARBA00006845"/>
    </source>
</evidence>
<dbReference type="CDD" id="cd05141">
    <property type="entry name" value="Barstar_evA4336-like"/>
    <property type="match status" value="1"/>
</dbReference>
<evidence type="ECO:0000259" key="2">
    <source>
        <dbReference type="Pfam" id="PF01337"/>
    </source>
</evidence>
<dbReference type="SUPFAM" id="SSF52038">
    <property type="entry name" value="Barstar-related"/>
    <property type="match status" value="1"/>
</dbReference>
<evidence type="ECO:0000313" key="3">
    <source>
        <dbReference type="EMBL" id="MDK9496745.1"/>
    </source>
</evidence>
<dbReference type="EMBL" id="JASITI010000014">
    <property type="protein sequence ID" value="MDK9496745.1"/>
    <property type="molecule type" value="Genomic_DNA"/>
</dbReference>
<organism evidence="3 4">
    <name type="scientific">Streptomyces katrae</name>
    <dbReference type="NCBI Taxonomy" id="68223"/>
    <lineage>
        <taxon>Bacteria</taxon>
        <taxon>Bacillati</taxon>
        <taxon>Actinomycetota</taxon>
        <taxon>Actinomycetes</taxon>
        <taxon>Kitasatosporales</taxon>
        <taxon>Streptomycetaceae</taxon>
        <taxon>Streptomyces</taxon>
    </lineage>
</organism>
<dbReference type="RefSeq" id="WP_285342362.1">
    <property type="nucleotide sequence ID" value="NZ_JASITI010000014.1"/>
</dbReference>
<dbReference type="Proteomes" id="UP001223390">
    <property type="component" value="Unassembled WGS sequence"/>
</dbReference>
<dbReference type="Gene3D" id="3.30.370.10">
    <property type="entry name" value="Barstar-like"/>
    <property type="match status" value="1"/>
</dbReference>
<comment type="caution">
    <text evidence="3">The sequence shown here is derived from an EMBL/GenBank/DDBJ whole genome shotgun (WGS) entry which is preliminary data.</text>
</comment>
<feature type="domain" description="Barstar (barnase inhibitor)" evidence="2">
    <location>
        <begin position="21"/>
        <end position="110"/>
    </location>
</feature>
<gene>
    <name evidence="3" type="ORF">QEZ40_001360</name>
</gene>
<dbReference type="InterPro" id="IPR000468">
    <property type="entry name" value="Barstar"/>
</dbReference>
<protein>
    <submittedName>
        <fullName evidence="3">Barstar family protein</fullName>
    </submittedName>
</protein>